<evidence type="ECO:0000256" key="1">
    <source>
        <dbReference type="SAM" id="Phobius"/>
    </source>
</evidence>
<keyword evidence="3" id="KW-1185">Reference proteome</keyword>
<feature type="transmembrane region" description="Helical" evidence="1">
    <location>
        <begin position="34"/>
        <end position="54"/>
    </location>
</feature>
<accession>A0ABS7XSF9</accession>
<dbReference type="Proteomes" id="UP001198901">
    <property type="component" value="Unassembled WGS sequence"/>
</dbReference>
<name>A0ABS7XSF9_9FLAO</name>
<evidence type="ECO:0000313" key="3">
    <source>
        <dbReference type="Proteomes" id="UP001198901"/>
    </source>
</evidence>
<sequence length="73" mass="8515">MIDTDLYDIEILSSQELNMVELSNVRQLKQENKYLKYGIIVIGIALFGFTAYSIHKKNYSRRSTSALDENYFT</sequence>
<keyword evidence="1" id="KW-0812">Transmembrane</keyword>
<evidence type="ECO:0000313" key="2">
    <source>
        <dbReference type="EMBL" id="MCA0132957.1"/>
    </source>
</evidence>
<dbReference type="EMBL" id="JAIUJR010000006">
    <property type="protein sequence ID" value="MCA0132957.1"/>
    <property type="molecule type" value="Genomic_DNA"/>
</dbReference>
<reference evidence="3" key="1">
    <citation type="submission" date="2023-07" db="EMBL/GenBank/DDBJ databases">
        <authorList>
            <person name="Yue Y."/>
        </authorList>
    </citation>
    <scope>NUCLEOTIDE SEQUENCE [LARGE SCALE GENOMIC DNA]</scope>
    <source>
        <strain evidence="3">D23</strain>
    </source>
</reference>
<gene>
    <name evidence="2" type="ORF">LBU54_10220</name>
</gene>
<proteinExistence type="predicted"/>
<keyword evidence="1" id="KW-0472">Membrane</keyword>
<keyword evidence="1" id="KW-1133">Transmembrane helix</keyword>
<dbReference type="RefSeq" id="WP_224529011.1">
    <property type="nucleotide sequence ID" value="NZ_JAIUJR010000006.1"/>
</dbReference>
<organism evidence="2 3">
    <name type="scientific">Winogradskyella alexanderae</name>
    <dbReference type="NCBI Taxonomy" id="2877123"/>
    <lineage>
        <taxon>Bacteria</taxon>
        <taxon>Pseudomonadati</taxon>
        <taxon>Bacteroidota</taxon>
        <taxon>Flavobacteriia</taxon>
        <taxon>Flavobacteriales</taxon>
        <taxon>Flavobacteriaceae</taxon>
        <taxon>Winogradskyella</taxon>
    </lineage>
</organism>
<protein>
    <submittedName>
        <fullName evidence="2">Uncharacterized protein</fullName>
    </submittedName>
</protein>
<comment type="caution">
    <text evidence="2">The sequence shown here is derived from an EMBL/GenBank/DDBJ whole genome shotgun (WGS) entry which is preliminary data.</text>
</comment>